<sequence length="132" mass="14635">MKARAGQLHTDLRAQNLDNKTMKLLLGQIKSIKDDLAGIGCLVKPDEYVYAINEGLLPDYAVVISAIESNFQTPSITKVEALLLGHEFWTTHHQQKFFPPSVHYSQAPSNSASPRFFSRGKSFQAGSNHCGF</sequence>
<proteinExistence type="predicted"/>
<keyword evidence="2" id="KW-1185">Reference proteome</keyword>
<dbReference type="Proteomes" id="UP000291084">
    <property type="component" value="Chromosome 10"/>
</dbReference>
<dbReference type="PANTHER" id="PTHR47481:SF22">
    <property type="entry name" value="RETROTRANSPOSON GAG DOMAIN-CONTAINING PROTEIN"/>
    <property type="match status" value="1"/>
</dbReference>
<accession>A0A0S3T254</accession>
<dbReference type="EMBL" id="AP015043">
    <property type="protein sequence ID" value="BAT98946.1"/>
    <property type="molecule type" value="Genomic_DNA"/>
</dbReference>
<gene>
    <name evidence="1" type="primary">Vigan.10G031200</name>
    <name evidence="1" type="ORF">VIGAN_10031200</name>
</gene>
<evidence type="ECO:0000313" key="2">
    <source>
        <dbReference type="Proteomes" id="UP000291084"/>
    </source>
</evidence>
<reference evidence="1 2" key="1">
    <citation type="journal article" date="2015" name="Sci. Rep.">
        <title>The power of single molecule real-time sequencing technology in the de novo assembly of a eukaryotic genome.</title>
        <authorList>
            <person name="Sakai H."/>
            <person name="Naito K."/>
            <person name="Ogiso-Tanaka E."/>
            <person name="Takahashi Y."/>
            <person name="Iseki K."/>
            <person name="Muto C."/>
            <person name="Satou K."/>
            <person name="Teruya K."/>
            <person name="Shiroma A."/>
            <person name="Shimoji M."/>
            <person name="Hirano T."/>
            <person name="Itoh T."/>
            <person name="Kaga A."/>
            <person name="Tomooka N."/>
        </authorList>
    </citation>
    <scope>NUCLEOTIDE SEQUENCE [LARGE SCALE GENOMIC DNA]</scope>
    <source>
        <strain evidence="2">cv. Shumari</strain>
    </source>
</reference>
<protein>
    <submittedName>
        <fullName evidence="1">Uncharacterized protein</fullName>
    </submittedName>
</protein>
<name>A0A0S3T254_PHAAN</name>
<organism evidence="1 2">
    <name type="scientific">Vigna angularis var. angularis</name>
    <dbReference type="NCBI Taxonomy" id="157739"/>
    <lineage>
        <taxon>Eukaryota</taxon>
        <taxon>Viridiplantae</taxon>
        <taxon>Streptophyta</taxon>
        <taxon>Embryophyta</taxon>
        <taxon>Tracheophyta</taxon>
        <taxon>Spermatophyta</taxon>
        <taxon>Magnoliopsida</taxon>
        <taxon>eudicotyledons</taxon>
        <taxon>Gunneridae</taxon>
        <taxon>Pentapetalae</taxon>
        <taxon>rosids</taxon>
        <taxon>fabids</taxon>
        <taxon>Fabales</taxon>
        <taxon>Fabaceae</taxon>
        <taxon>Papilionoideae</taxon>
        <taxon>50 kb inversion clade</taxon>
        <taxon>NPAAA clade</taxon>
        <taxon>indigoferoid/millettioid clade</taxon>
        <taxon>Phaseoleae</taxon>
        <taxon>Vigna</taxon>
    </lineage>
</organism>
<dbReference type="PANTHER" id="PTHR47481">
    <property type="match status" value="1"/>
</dbReference>
<dbReference type="AlphaFoldDB" id="A0A0S3T254"/>
<evidence type="ECO:0000313" key="1">
    <source>
        <dbReference type="EMBL" id="BAT98946.1"/>
    </source>
</evidence>